<dbReference type="PANTHER" id="PTHR43537:SF5">
    <property type="entry name" value="UXU OPERON TRANSCRIPTIONAL REGULATOR"/>
    <property type="match status" value="1"/>
</dbReference>
<gene>
    <name evidence="5" type="ORF">N5A92_11985</name>
</gene>
<dbReference type="SMART" id="SM00345">
    <property type="entry name" value="HTH_GNTR"/>
    <property type="match status" value="1"/>
</dbReference>
<keyword evidence="2" id="KW-0238">DNA-binding</keyword>
<dbReference type="PANTHER" id="PTHR43537">
    <property type="entry name" value="TRANSCRIPTIONAL REGULATOR, GNTR FAMILY"/>
    <property type="match status" value="1"/>
</dbReference>
<evidence type="ECO:0000256" key="3">
    <source>
        <dbReference type="ARBA" id="ARBA00023163"/>
    </source>
</evidence>
<dbReference type="SUPFAM" id="SSF48008">
    <property type="entry name" value="GntR ligand-binding domain-like"/>
    <property type="match status" value="1"/>
</dbReference>
<sequence>MSNGSEARARFERIYRTLRRRICLLDYPPGRRLREEDLAEEFKTSRTPIRRVLARLEDEGLLRSVHGVGTIVTDIHIDDLQQVYQLRVELAELVGKLSPVPPDRRTLEEFRQLMARGEALVARPDAREFARLNMEFFHLLMELTANEPLREISERLYYQTTRNWLKTASRLAQYREMLMNEIRFFLREMADTVAAIEIGDLKVVGHIRRSHVAMSFARLYAEAHPARQEEGERSLRPAVSRSS</sequence>
<organism evidence="5 6">
    <name type="scientific">Chelativorans salis</name>
    <dbReference type="NCBI Taxonomy" id="2978478"/>
    <lineage>
        <taxon>Bacteria</taxon>
        <taxon>Pseudomonadati</taxon>
        <taxon>Pseudomonadota</taxon>
        <taxon>Alphaproteobacteria</taxon>
        <taxon>Hyphomicrobiales</taxon>
        <taxon>Phyllobacteriaceae</taxon>
        <taxon>Chelativorans</taxon>
    </lineage>
</organism>
<keyword evidence="3" id="KW-0804">Transcription</keyword>
<feature type="domain" description="HTH gntR-type" evidence="4">
    <location>
        <begin position="8"/>
        <end position="75"/>
    </location>
</feature>
<dbReference type="SUPFAM" id="SSF46785">
    <property type="entry name" value="Winged helix' DNA-binding domain"/>
    <property type="match status" value="1"/>
</dbReference>
<evidence type="ECO:0000313" key="6">
    <source>
        <dbReference type="Proteomes" id="UP001320831"/>
    </source>
</evidence>
<evidence type="ECO:0000313" key="5">
    <source>
        <dbReference type="EMBL" id="MCT7375753.1"/>
    </source>
</evidence>
<keyword evidence="1" id="KW-0805">Transcription regulation</keyword>
<dbReference type="InterPro" id="IPR011711">
    <property type="entry name" value="GntR_C"/>
</dbReference>
<dbReference type="PROSITE" id="PS50949">
    <property type="entry name" value="HTH_GNTR"/>
    <property type="match status" value="1"/>
</dbReference>
<proteinExistence type="predicted"/>
<dbReference type="RefSeq" id="WP_260902894.1">
    <property type="nucleotide sequence ID" value="NZ_JAOCZP010000003.1"/>
</dbReference>
<dbReference type="InterPro" id="IPR036388">
    <property type="entry name" value="WH-like_DNA-bd_sf"/>
</dbReference>
<dbReference type="InterPro" id="IPR000524">
    <property type="entry name" value="Tscrpt_reg_HTH_GntR"/>
</dbReference>
<evidence type="ECO:0000259" key="4">
    <source>
        <dbReference type="PROSITE" id="PS50949"/>
    </source>
</evidence>
<protein>
    <submittedName>
        <fullName evidence="5">GntR family transcriptional regulator</fullName>
    </submittedName>
</protein>
<keyword evidence="6" id="KW-1185">Reference proteome</keyword>
<dbReference type="InterPro" id="IPR008920">
    <property type="entry name" value="TF_FadR/GntR_C"/>
</dbReference>
<dbReference type="Gene3D" id="1.10.10.10">
    <property type="entry name" value="Winged helix-like DNA-binding domain superfamily/Winged helix DNA-binding domain"/>
    <property type="match status" value="1"/>
</dbReference>
<dbReference type="Pfam" id="PF00392">
    <property type="entry name" value="GntR"/>
    <property type="match status" value="1"/>
</dbReference>
<dbReference type="InterPro" id="IPR036390">
    <property type="entry name" value="WH_DNA-bd_sf"/>
</dbReference>
<reference evidence="5 6" key="1">
    <citation type="submission" date="2022-09" db="EMBL/GenBank/DDBJ databases">
        <title>Chelativorans salina sp. nov., a novel slightly halophilic bacterium isolated from a saline lake sediment enrichment.</title>
        <authorList>
            <person name="Gao L."/>
            <person name="Fang B.-Z."/>
            <person name="Li W.-J."/>
        </authorList>
    </citation>
    <scope>NUCLEOTIDE SEQUENCE [LARGE SCALE GENOMIC DNA]</scope>
    <source>
        <strain evidence="5 6">EGI FJ00035</strain>
    </source>
</reference>
<dbReference type="Gene3D" id="1.20.120.530">
    <property type="entry name" value="GntR ligand-binding domain-like"/>
    <property type="match status" value="1"/>
</dbReference>
<name>A0ABT2LQV6_9HYPH</name>
<evidence type="ECO:0000256" key="1">
    <source>
        <dbReference type="ARBA" id="ARBA00023015"/>
    </source>
</evidence>
<dbReference type="SMART" id="SM00895">
    <property type="entry name" value="FCD"/>
    <property type="match status" value="1"/>
</dbReference>
<dbReference type="PRINTS" id="PR00035">
    <property type="entry name" value="HTHGNTR"/>
</dbReference>
<accession>A0ABT2LQV6</accession>
<dbReference type="Proteomes" id="UP001320831">
    <property type="component" value="Unassembled WGS sequence"/>
</dbReference>
<comment type="caution">
    <text evidence="5">The sequence shown here is derived from an EMBL/GenBank/DDBJ whole genome shotgun (WGS) entry which is preliminary data.</text>
</comment>
<dbReference type="CDD" id="cd07377">
    <property type="entry name" value="WHTH_GntR"/>
    <property type="match status" value="1"/>
</dbReference>
<dbReference type="EMBL" id="JAOCZP010000003">
    <property type="protein sequence ID" value="MCT7375753.1"/>
    <property type="molecule type" value="Genomic_DNA"/>
</dbReference>
<dbReference type="Pfam" id="PF07729">
    <property type="entry name" value="FCD"/>
    <property type="match status" value="1"/>
</dbReference>
<evidence type="ECO:0000256" key="2">
    <source>
        <dbReference type="ARBA" id="ARBA00023125"/>
    </source>
</evidence>